<dbReference type="SUPFAM" id="SSF53807">
    <property type="entry name" value="Helical backbone' metal receptor"/>
    <property type="match status" value="1"/>
</dbReference>
<dbReference type="GO" id="GO:0006829">
    <property type="term" value="P:zinc ion transport"/>
    <property type="evidence" value="ECO:0007669"/>
    <property type="project" value="UniProtKB-KW"/>
</dbReference>
<feature type="signal peptide" evidence="7">
    <location>
        <begin position="1"/>
        <end position="23"/>
    </location>
</feature>
<evidence type="ECO:0000256" key="3">
    <source>
        <dbReference type="ARBA" id="ARBA00022448"/>
    </source>
</evidence>
<evidence type="ECO:0000313" key="8">
    <source>
        <dbReference type="EMBL" id="TVT57988.1"/>
    </source>
</evidence>
<sequence>MKRYFHHLWFGFLVACFSTYAESAPLAVTVSILPQKYFVERVGGEYVQVSVLVGPGQSPETFEPLPRQMAALSDSALFYRIGVPFEEAWIDGLRSAYPGLVFLDARHGITLREMEPAGGHHHDYDHHHASGQTDPHIWLDPANVRIMIDHLRDQLIALDPQHAAAYQENHNRFTDELKQLERSIQQQLSTLKSRKFMVFHPSWGYFADAFNLQQMPIESEGKEPGARTLMRLIEQARQEGIKVIFVQQQFSSGQANSLARAIEGRLAPLDPLAESYLENLHKVADAISGAKP</sequence>
<evidence type="ECO:0000256" key="7">
    <source>
        <dbReference type="SAM" id="SignalP"/>
    </source>
</evidence>
<accession>A0A558DAH2</accession>
<dbReference type="Gene3D" id="3.40.50.1980">
    <property type="entry name" value="Nitrogenase molybdenum iron protein domain"/>
    <property type="match status" value="2"/>
</dbReference>
<evidence type="ECO:0000256" key="6">
    <source>
        <dbReference type="SAM" id="Coils"/>
    </source>
</evidence>
<feature type="coiled-coil region" evidence="6">
    <location>
        <begin position="163"/>
        <end position="190"/>
    </location>
</feature>
<evidence type="ECO:0000256" key="4">
    <source>
        <dbReference type="ARBA" id="ARBA00022729"/>
    </source>
</evidence>
<keyword evidence="5" id="KW-0406">Ion transport</keyword>
<keyword evidence="4 7" id="KW-0732">Signal</keyword>
<proteinExistence type="inferred from homology"/>
<comment type="caution">
    <text evidence="8">The sequence shown here is derived from an EMBL/GenBank/DDBJ whole genome shotgun (WGS) entry which is preliminary data.</text>
</comment>
<gene>
    <name evidence="8" type="ORF">FHK82_04535</name>
</gene>
<dbReference type="Pfam" id="PF01297">
    <property type="entry name" value="ZnuA"/>
    <property type="match status" value="1"/>
</dbReference>
<dbReference type="PROSITE" id="PS51257">
    <property type="entry name" value="PROKAR_LIPOPROTEIN"/>
    <property type="match status" value="1"/>
</dbReference>
<keyword evidence="5" id="KW-0862">Zinc</keyword>
<dbReference type="PANTHER" id="PTHR42953">
    <property type="entry name" value="HIGH-AFFINITY ZINC UPTAKE SYSTEM PROTEIN ZNUA-RELATED"/>
    <property type="match status" value="1"/>
</dbReference>
<evidence type="ECO:0000256" key="1">
    <source>
        <dbReference type="ARBA" id="ARBA00011028"/>
    </source>
</evidence>
<keyword evidence="3" id="KW-0813">Transport</keyword>
<dbReference type="Proteomes" id="UP000317355">
    <property type="component" value="Unassembled WGS sequence"/>
</dbReference>
<evidence type="ECO:0000256" key="2">
    <source>
        <dbReference type="ARBA" id="ARBA00015915"/>
    </source>
</evidence>
<dbReference type="EMBL" id="VMRY01000010">
    <property type="protein sequence ID" value="TVT57988.1"/>
    <property type="molecule type" value="Genomic_DNA"/>
</dbReference>
<dbReference type="GO" id="GO:0046872">
    <property type="term" value="F:metal ion binding"/>
    <property type="evidence" value="ECO:0007669"/>
    <property type="project" value="InterPro"/>
</dbReference>
<dbReference type="InterPro" id="IPR050492">
    <property type="entry name" value="Bact_metal-bind_prot9"/>
</dbReference>
<feature type="chain" id="PRO_5021809357" description="High-affinity zinc uptake system protein ZnuA" evidence="7">
    <location>
        <begin position="24"/>
        <end position="292"/>
    </location>
</feature>
<dbReference type="AlphaFoldDB" id="A0A558DAH2"/>
<name>A0A558DAH2_9GAMM</name>
<dbReference type="PANTHER" id="PTHR42953:SF3">
    <property type="entry name" value="HIGH-AFFINITY ZINC UPTAKE SYSTEM PROTEIN ZNUA"/>
    <property type="match status" value="1"/>
</dbReference>
<protein>
    <recommendedName>
        <fullName evidence="2">High-affinity zinc uptake system protein ZnuA</fullName>
    </recommendedName>
</protein>
<reference evidence="8 9" key="1">
    <citation type="submission" date="2019-07" db="EMBL/GenBank/DDBJ databases">
        <title>The pathways for chlorine oxyanion respiration interact through the shared metabolite chlorate.</title>
        <authorList>
            <person name="Barnum T.P."/>
            <person name="Cheng Y."/>
            <person name="Hill K.A."/>
            <person name="Lucas L.N."/>
            <person name="Carlson H.K."/>
            <person name="Coates J.D."/>
        </authorList>
    </citation>
    <scope>NUCLEOTIDE SEQUENCE [LARGE SCALE GENOMIC DNA]</scope>
    <source>
        <strain evidence="8">BK-3</strain>
    </source>
</reference>
<comment type="similarity">
    <text evidence="1">Belongs to the bacterial solute-binding protein 9 family.</text>
</comment>
<evidence type="ECO:0000313" key="9">
    <source>
        <dbReference type="Proteomes" id="UP000317355"/>
    </source>
</evidence>
<evidence type="ECO:0000256" key="5">
    <source>
        <dbReference type="ARBA" id="ARBA00022906"/>
    </source>
</evidence>
<dbReference type="InterPro" id="IPR006127">
    <property type="entry name" value="ZnuA-like"/>
</dbReference>
<keyword evidence="5" id="KW-0864">Zinc transport</keyword>
<keyword evidence="6" id="KW-0175">Coiled coil</keyword>
<organism evidence="8 9">
    <name type="scientific">Sedimenticola thiotaurini</name>
    <dbReference type="NCBI Taxonomy" id="1543721"/>
    <lineage>
        <taxon>Bacteria</taxon>
        <taxon>Pseudomonadati</taxon>
        <taxon>Pseudomonadota</taxon>
        <taxon>Gammaproteobacteria</taxon>
        <taxon>Chromatiales</taxon>
        <taxon>Sedimenticolaceae</taxon>
        <taxon>Sedimenticola</taxon>
    </lineage>
</organism>